<sequence length="72" mass="7849">MLPLGSIRSRYSSENPLIFIPDTDTSSSSFLEMAEEGRETTDVSAGYVQGWWGGAKRGGARWGKIVKVQAIV</sequence>
<reference evidence="1 2" key="1">
    <citation type="submission" date="2019-05" db="EMBL/GenBank/DDBJ databases">
        <title>Another draft genome of Portunus trituberculatus and its Hox gene families provides insights of decapod evolution.</title>
        <authorList>
            <person name="Jeong J.-H."/>
            <person name="Song I."/>
            <person name="Kim S."/>
            <person name="Choi T."/>
            <person name="Kim D."/>
            <person name="Ryu S."/>
            <person name="Kim W."/>
        </authorList>
    </citation>
    <scope>NUCLEOTIDE SEQUENCE [LARGE SCALE GENOMIC DNA]</scope>
    <source>
        <tissue evidence="1">Muscle</tissue>
    </source>
</reference>
<dbReference type="AlphaFoldDB" id="A0A5B7HP28"/>
<name>A0A5B7HP28_PORTR</name>
<organism evidence="1 2">
    <name type="scientific">Portunus trituberculatus</name>
    <name type="common">Swimming crab</name>
    <name type="synonym">Neptunus trituberculatus</name>
    <dbReference type="NCBI Taxonomy" id="210409"/>
    <lineage>
        <taxon>Eukaryota</taxon>
        <taxon>Metazoa</taxon>
        <taxon>Ecdysozoa</taxon>
        <taxon>Arthropoda</taxon>
        <taxon>Crustacea</taxon>
        <taxon>Multicrustacea</taxon>
        <taxon>Malacostraca</taxon>
        <taxon>Eumalacostraca</taxon>
        <taxon>Eucarida</taxon>
        <taxon>Decapoda</taxon>
        <taxon>Pleocyemata</taxon>
        <taxon>Brachyura</taxon>
        <taxon>Eubrachyura</taxon>
        <taxon>Portunoidea</taxon>
        <taxon>Portunidae</taxon>
        <taxon>Portuninae</taxon>
        <taxon>Portunus</taxon>
    </lineage>
</organism>
<dbReference type="Proteomes" id="UP000324222">
    <property type="component" value="Unassembled WGS sequence"/>
</dbReference>
<accession>A0A5B7HP28</accession>
<keyword evidence="2" id="KW-1185">Reference proteome</keyword>
<comment type="caution">
    <text evidence="1">The sequence shown here is derived from an EMBL/GenBank/DDBJ whole genome shotgun (WGS) entry which is preliminary data.</text>
</comment>
<protein>
    <submittedName>
        <fullName evidence="1">Uncharacterized protein</fullName>
    </submittedName>
</protein>
<evidence type="ECO:0000313" key="1">
    <source>
        <dbReference type="EMBL" id="MPC71405.1"/>
    </source>
</evidence>
<proteinExistence type="predicted"/>
<evidence type="ECO:0000313" key="2">
    <source>
        <dbReference type="Proteomes" id="UP000324222"/>
    </source>
</evidence>
<gene>
    <name evidence="1" type="ORF">E2C01_065682</name>
</gene>
<dbReference type="EMBL" id="VSRR010032824">
    <property type="protein sequence ID" value="MPC71405.1"/>
    <property type="molecule type" value="Genomic_DNA"/>
</dbReference>